<gene>
    <name evidence="1" type="ORF">NW755_011017</name>
</gene>
<sequence>MASSEPTSFLHRPPEIRNLVYNLAFNADVKTDILDPGHSGYTRDGSPLLYVHPVISADLRQRTYGDDFSLVLPIQEPSEWVKGQGLDSEKLKTCLNNLPGLMKKKCQKLIVEASQSDEVEDDDYEFWDSEDFPSYLIPLLLQIKEEIPTLKKITFIFWFGEWSAPVDVWKKSLRLLSRRWYKKVQSQNGKENRCLYRGRYRALAALGSPW</sequence>
<dbReference type="AlphaFoldDB" id="A0A9W8QX69"/>
<dbReference type="EMBL" id="JAOQAV010000040">
    <property type="protein sequence ID" value="KAJ4181481.1"/>
    <property type="molecule type" value="Genomic_DNA"/>
</dbReference>
<name>A0A9W8QX69_9HYPO</name>
<protein>
    <submittedName>
        <fullName evidence="1">Uncharacterized protein</fullName>
    </submittedName>
</protein>
<comment type="caution">
    <text evidence="1">The sequence shown here is derived from an EMBL/GenBank/DDBJ whole genome shotgun (WGS) entry which is preliminary data.</text>
</comment>
<dbReference type="OrthoDB" id="5104305at2759"/>
<organism evidence="1 2">
    <name type="scientific">Fusarium falciforme</name>
    <dbReference type="NCBI Taxonomy" id="195108"/>
    <lineage>
        <taxon>Eukaryota</taxon>
        <taxon>Fungi</taxon>
        <taxon>Dikarya</taxon>
        <taxon>Ascomycota</taxon>
        <taxon>Pezizomycotina</taxon>
        <taxon>Sordariomycetes</taxon>
        <taxon>Hypocreomycetidae</taxon>
        <taxon>Hypocreales</taxon>
        <taxon>Nectriaceae</taxon>
        <taxon>Fusarium</taxon>
        <taxon>Fusarium solani species complex</taxon>
    </lineage>
</organism>
<keyword evidence="2" id="KW-1185">Reference proteome</keyword>
<evidence type="ECO:0000313" key="1">
    <source>
        <dbReference type="EMBL" id="KAJ4181481.1"/>
    </source>
</evidence>
<reference evidence="1" key="1">
    <citation type="submission" date="2022-09" db="EMBL/GenBank/DDBJ databases">
        <title>Fusarium specimens isolated from Avocado Roots.</title>
        <authorList>
            <person name="Stajich J."/>
            <person name="Roper C."/>
            <person name="Heimlech-Rivalta G."/>
        </authorList>
    </citation>
    <scope>NUCLEOTIDE SEQUENCE</scope>
    <source>
        <strain evidence="1">A02</strain>
    </source>
</reference>
<proteinExistence type="predicted"/>
<accession>A0A9W8QX69</accession>
<evidence type="ECO:0000313" key="2">
    <source>
        <dbReference type="Proteomes" id="UP001152087"/>
    </source>
</evidence>
<dbReference type="Proteomes" id="UP001152087">
    <property type="component" value="Unassembled WGS sequence"/>
</dbReference>